<keyword evidence="2" id="KW-0732">Signal</keyword>
<evidence type="ECO:0000256" key="2">
    <source>
        <dbReference type="SAM" id="SignalP"/>
    </source>
</evidence>
<dbReference type="Proteomes" id="UP000826195">
    <property type="component" value="Unassembled WGS sequence"/>
</dbReference>
<comment type="caution">
    <text evidence="3">The sequence shown here is derived from an EMBL/GenBank/DDBJ whole genome shotgun (WGS) entry which is preliminary data.</text>
</comment>
<evidence type="ECO:0000313" key="4">
    <source>
        <dbReference type="Proteomes" id="UP000826195"/>
    </source>
</evidence>
<feature type="chain" id="PRO_5043944634" evidence="2">
    <location>
        <begin position="23"/>
        <end position="238"/>
    </location>
</feature>
<proteinExistence type="predicted"/>
<sequence length="238" mass="27650">MKTALTILTLVFLSFIATLIYVSENRNNCEELINKKLLNREYSELIDRKKNKLHGSKSYSNKKRQEEDDKTGDDLDSLINSLARRLETVRFDSKLSRKINDKLDKTDQVPLVCHCKPDKGDYSPPYDDNNCIDHTYDYSCDDFFESQKKSECLIGTFKLFVDKNTKEFEHLHRKVLKTISRNLKETFKNGSCVHIMSGFIFPSPESQRTYSWESRVLGVVLRDAAKINKTDIFKNIGL</sequence>
<evidence type="ECO:0000256" key="1">
    <source>
        <dbReference type="SAM" id="MobiDB-lite"/>
    </source>
</evidence>
<feature type="region of interest" description="Disordered" evidence="1">
    <location>
        <begin position="53"/>
        <end position="73"/>
    </location>
</feature>
<feature type="signal peptide" evidence="2">
    <location>
        <begin position="1"/>
        <end position="22"/>
    </location>
</feature>
<accession>A0AAV7IN74</accession>
<name>A0AAV7IN74_COTGL</name>
<evidence type="ECO:0000313" key="3">
    <source>
        <dbReference type="EMBL" id="KAH0555483.1"/>
    </source>
</evidence>
<keyword evidence="4" id="KW-1185">Reference proteome</keyword>
<gene>
    <name evidence="3" type="ORF">KQX54_019269</name>
</gene>
<dbReference type="AlphaFoldDB" id="A0AAV7IN74"/>
<dbReference type="EMBL" id="JAHXZJ010001119">
    <property type="protein sequence ID" value="KAH0555483.1"/>
    <property type="molecule type" value="Genomic_DNA"/>
</dbReference>
<organism evidence="3 4">
    <name type="scientific">Cotesia glomerata</name>
    <name type="common">Lepidopteran parasitic wasp</name>
    <name type="synonym">Apanteles glomeratus</name>
    <dbReference type="NCBI Taxonomy" id="32391"/>
    <lineage>
        <taxon>Eukaryota</taxon>
        <taxon>Metazoa</taxon>
        <taxon>Ecdysozoa</taxon>
        <taxon>Arthropoda</taxon>
        <taxon>Hexapoda</taxon>
        <taxon>Insecta</taxon>
        <taxon>Pterygota</taxon>
        <taxon>Neoptera</taxon>
        <taxon>Endopterygota</taxon>
        <taxon>Hymenoptera</taxon>
        <taxon>Apocrita</taxon>
        <taxon>Ichneumonoidea</taxon>
        <taxon>Braconidae</taxon>
        <taxon>Microgastrinae</taxon>
        <taxon>Cotesia</taxon>
    </lineage>
</organism>
<reference evidence="3 4" key="1">
    <citation type="journal article" date="2021" name="J. Hered.">
        <title>A chromosome-level genome assembly of the parasitoid wasp, Cotesia glomerata (Hymenoptera: Braconidae).</title>
        <authorList>
            <person name="Pinto B.J."/>
            <person name="Weis J.J."/>
            <person name="Gamble T."/>
            <person name="Ode P.J."/>
            <person name="Paul R."/>
            <person name="Zaspel J.M."/>
        </authorList>
    </citation>
    <scope>NUCLEOTIDE SEQUENCE [LARGE SCALE GENOMIC DNA]</scope>
    <source>
        <strain evidence="3">CgM1</strain>
    </source>
</reference>
<protein>
    <submittedName>
        <fullName evidence="3">Uncharacterized protein</fullName>
    </submittedName>
</protein>